<dbReference type="InterPro" id="IPR001173">
    <property type="entry name" value="Glyco_trans_2-like"/>
</dbReference>
<name>Q07GI1_ROSDO</name>
<dbReference type="AlphaFoldDB" id="Q07GI1"/>
<sequence>MTRDAAPYDLVISIINYRTAALTIACVTSVIEDLRGSPDIHAHVVVVDNASGDGSDTVIADWIADQGPGAPVTLIRSARNSGFSGGHNQGISAKRGAFYLVLNSDAVLKPGFCMAMLEAARATPEAGLFAPRIDYDDGPQQVSCFRMHTPISELIRAAATGPVTKLFQRYTVALDMPPDPDEIGWASFAGILLRAEMIDKVGPMDEGYFLYFEDTEYCLRATRAGWRITYVPQARFIHFRGGSAPVKTLAKARKRLPKYFYASRTRLLYQAHGYMGLIAANMLWHLGRGLAQARRLAGKPVPQVVAQEWRDIWTNALSPLGHSHQPKGE</sequence>
<accession>Q07GI1</accession>
<dbReference type="Pfam" id="PF00535">
    <property type="entry name" value="Glycos_transf_2"/>
    <property type="match status" value="1"/>
</dbReference>
<gene>
    <name evidence="2" type="ordered locus">RD1_B0009</name>
</gene>
<dbReference type="CDD" id="cd04186">
    <property type="entry name" value="GT_2_like_c"/>
    <property type="match status" value="1"/>
</dbReference>
<dbReference type="PANTHER" id="PTHR43179">
    <property type="entry name" value="RHAMNOSYLTRANSFERASE WBBL"/>
    <property type="match status" value="1"/>
</dbReference>
<protein>
    <submittedName>
        <fullName evidence="2">Glycosyl transferase, putative</fullName>
    </submittedName>
</protein>
<proteinExistence type="predicted"/>
<keyword evidence="2" id="KW-0614">Plasmid</keyword>
<dbReference type="HOGENOM" id="CLU_023845_0_5_5"/>
<organism evidence="2 3">
    <name type="scientific">Roseobacter denitrificans (strain ATCC 33942 / OCh 114)</name>
    <name type="common">Erythrobacter sp. (strain OCh 114)</name>
    <name type="synonym">Roseobacter denitrificans</name>
    <dbReference type="NCBI Taxonomy" id="375451"/>
    <lineage>
        <taxon>Bacteria</taxon>
        <taxon>Pseudomonadati</taxon>
        <taxon>Pseudomonadota</taxon>
        <taxon>Alphaproteobacteria</taxon>
        <taxon>Rhodobacterales</taxon>
        <taxon>Roseobacteraceae</taxon>
        <taxon>Roseobacter</taxon>
    </lineage>
</organism>
<evidence type="ECO:0000313" key="3">
    <source>
        <dbReference type="Proteomes" id="UP000007029"/>
    </source>
</evidence>
<dbReference type="RefSeq" id="WP_011655474.1">
    <property type="nucleotide sequence ID" value="NC_008387.1"/>
</dbReference>
<feature type="domain" description="Glycosyltransferase 2-like" evidence="1">
    <location>
        <begin position="14"/>
        <end position="140"/>
    </location>
</feature>
<dbReference type="SUPFAM" id="SSF53448">
    <property type="entry name" value="Nucleotide-diphospho-sugar transferases"/>
    <property type="match status" value="1"/>
</dbReference>
<dbReference type="InterPro" id="IPR029044">
    <property type="entry name" value="Nucleotide-diphossugar_trans"/>
</dbReference>
<dbReference type="PANTHER" id="PTHR43179:SF7">
    <property type="entry name" value="RHAMNOSYLTRANSFERASE WBBL"/>
    <property type="match status" value="1"/>
</dbReference>
<keyword evidence="2" id="KW-0808">Transferase</keyword>
<geneLocation type="plasmid" evidence="2 3">
    <name>pTB2</name>
</geneLocation>
<dbReference type="OrthoDB" id="9771846at2"/>
<dbReference type="GO" id="GO:0016740">
    <property type="term" value="F:transferase activity"/>
    <property type="evidence" value="ECO:0007669"/>
    <property type="project" value="UniProtKB-KW"/>
</dbReference>
<dbReference type="eggNOG" id="COG1216">
    <property type="taxonomic scope" value="Bacteria"/>
</dbReference>
<dbReference type="KEGG" id="rde:RD1_B0009"/>
<keyword evidence="3" id="KW-1185">Reference proteome</keyword>
<dbReference type="EMBL" id="CP000465">
    <property type="protein sequence ID" value="ABI93418.1"/>
    <property type="molecule type" value="Genomic_DNA"/>
</dbReference>
<reference evidence="2 3" key="1">
    <citation type="journal article" date="2007" name="J. Bacteriol.">
        <title>The complete genome sequence of Roseobacter denitrificans reveals a mixotrophic rather than photosynthetic metabolism.</title>
        <authorList>
            <person name="Swingley W.D."/>
            <person name="Sadekar S."/>
            <person name="Mastrian S.D."/>
            <person name="Matthies H.J."/>
            <person name="Hao J."/>
            <person name="Ramos H."/>
            <person name="Acharya C.R."/>
            <person name="Conrad A.L."/>
            <person name="Taylor H.L."/>
            <person name="Dejesa L.C."/>
            <person name="Shah M.K."/>
            <person name="O'huallachain M.E."/>
            <person name="Lince M.T."/>
            <person name="Blankenship R.E."/>
            <person name="Beatty J.T."/>
            <person name="Touchman J.W."/>
        </authorList>
    </citation>
    <scope>NUCLEOTIDE SEQUENCE [LARGE SCALE GENOMIC DNA]</scope>
    <source>
        <strain evidence="3">ATCC 33942 / OCh 114</strain>
        <plasmid evidence="2 3">pTB2</plasmid>
    </source>
</reference>
<evidence type="ECO:0000259" key="1">
    <source>
        <dbReference type="Pfam" id="PF00535"/>
    </source>
</evidence>
<evidence type="ECO:0000313" key="2">
    <source>
        <dbReference type="EMBL" id="ABI93418.1"/>
    </source>
</evidence>
<dbReference type="Gene3D" id="3.90.550.10">
    <property type="entry name" value="Spore Coat Polysaccharide Biosynthesis Protein SpsA, Chain A"/>
    <property type="match status" value="1"/>
</dbReference>
<dbReference type="CAZy" id="GT2">
    <property type="family name" value="Glycosyltransferase Family 2"/>
</dbReference>
<dbReference type="Proteomes" id="UP000007029">
    <property type="component" value="Plasmid pTB2"/>
</dbReference>